<feature type="compositionally biased region" description="Acidic residues" evidence="2">
    <location>
        <begin position="2582"/>
        <end position="2594"/>
    </location>
</feature>
<dbReference type="PROSITE" id="PS50878">
    <property type="entry name" value="RT_POL"/>
    <property type="match status" value="1"/>
</dbReference>
<dbReference type="PANTHER" id="PTHR19446">
    <property type="entry name" value="REVERSE TRANSCRIPTASES"/>
    <property type="match status" value="1"/>
</dbReference>
<feature type="compositionally biased region" description="Acidic residues" evidence="2">
    <location>
        <begin position="2713"/>
        <end position="2737"/>
    </location>
</feature>
<sequence length="3057" mass="325049">MVLHHDDMLRIKHECVFLRRLAKARRACTARCRAEALAKGTPEKRVANIDDPAMLRVMSDLVAFREACVPGTHYWLRNTMMGPRGLTDEEFAVVTRYRIGASEADHVVPDGVSINCACVQGDTTARGTVHIGGVSGVAHHLARCRCGKGSTIRAHNDVRDVLHAAITSAVSKSYVTQGLQNMDAFLERRENDKMREYKKSSATKDNMSSIVPFVITTTGRMGPAAFAFLKKVADTAFVHPLVDEVRRAFPDVLILQMADDTTLVGPRRSAFKAAQMLAERLSTVGLRMNADKTQVLCKRGQREETKARIQRVMKRSRDDPGSPPSVLAGCHLTERSVAVLQCPVGEDLSPEVALEHSMKRLEKEFGPAAERLLAGIEVCGLKRAHHLLLSVLGQKFSYLHRAAGAAAGQELAVFHAALLANLAAVAHKTELDAIGHALSDEMCTVTEDGFREAMSKAIEALVRGLPDEHARREAWWALLGREADGVTRLASAASNPALKKGGYAQMRLAKMLSKGCKAGGMGLPGVAQFRFEAAAGFIEAVRDMRKGRFEMAPPPEEALDGPGTGGGGGEPASGSGAGAGPASIGEAEAEDESGAAAAAAGGTPWVDHPAVGESESKEDCEEGPAHGQQLAGTLDGWLVSGTGGAAEPEHQPTPTSGGQTVGGGAAAASAAGAATEMTTSGGGAAAASAAGAPTGQETSDAAQPRADAAQVYSVRRTPAIGLARDGPDADADGNDPNWKGISLKKLVMRALRRSDRSDATKEVGDILLRCEEVAKGAYRDYERDSKEYKDACTEARYFRPDKDCVVGKEADLHAARVTKRYQLAHVWRSDIAGAVEGLEELRAEIEELALEAMMELRSDDESSDDMEAAANLVEEFIRACKGARCLAAATGFEGFLPDTLGKLPGELKAKLRKCLYGDGVTARANEQTEAPWQRKMVLHHDDMLRIKHECVFLRRLAKARRACTARCRAEALAKGTPEKRVANIDDPAMLRVMSDLVAFREACVPGTHYWLRNTMMGPRGLTDEEFAVVTRYRIGASEADHVVPDGVSINCACVQRDTTARGTVHIGGVSGVAHHLARCRCGKGSTIRAHNDVRDVLHAAITSAVSKSYVTQGLQNMDAFLERRENDKMREYKKSSATKDNMSSIVPFVITTTGRMGPAAFAFLKKVADTAFGDRPRERARWAFRWLSRLNEVIAKGLATQLIGQTQYLRQQVERMRGNAEGHPTVEQAAGIRVQLTTVAALKAYLRRQNGTSAKDLAKSMASAGTVAQDRETLEALMDLHPSEEEVVDGTVEGEAPDLTDSELREMVSAAIQSMPHKKAVGPDGMVAKQLENIAEKDLEALVSFVRRALRNDLSAEERRVLGSSTLMAIPKGNGKIRPVAMVSGLGKLVGKVVNTILGKHGLLDQLRFQFLGCRDGSCRLVHAVRTAFEEGGAKTVVVALDMANAYNSVSRRAMIEEVRRLDEKLVPAVLALYGSSSPLLFATDEGEVFELKSNRGVRQGDPAAGALFAIAVHPLVDEVRRAFPDVLILQMADDTTLVGPRRSAFKAAQMLAERLSTVGLRMNTSKTQVLCKRGQREETKARIQREMKRSRDDPGSPPSVLEGCHLTERSVAVLQCPVGEDLSPEVALEQSMKRLEKEFGPAAERLLAGIEVCGLKRAHHLLLSVVGQKFSYLHRAAGAAAGQELAVFHAALLANLSAVAHKTELDAIGHALSDEMCTVTEDGFREAMSKAIEALVRGLPDEHARREAWWALLGREADGVTRLASAASNPALKKGGYAQMRLAKMLSKGCKAGGMGLPGVAQFRFEATAGFIEAVRDMRKGRFEMAPPPEEALDGPGTGGGGGEAASGSGAGAGPANAGEAEAEDESGAAAAAAGGTPWVDHPAVGESESKEDCEEGPAHGQQLAGTLDGWLVSGTGGAAEPGHQPTPTSGGQTVGGGAAAASAAGAATEMTTGGGGAAAASAAGAPTGQETSDAAQPRADAAQVYSVRRTPAIGLARDGPDADADGNDPNWKGISLKKLVMRALKRSDRSDATKEVGDILLRCEEVAKGAYRDYERDSKEYKDACTEARYFRPDKDCVVGKEADLHAARVKKRYQLAHVWRSDIAGAVEGLEELRAEIEELALEAMMELRSDDESSDDMEAAANLVEEFIRACKGARCLAAATGFEGFLPDTLGKLPGELKAKLRKCLYGDGVTARANEQTEAPWQRKMVLHHDDMLRIKHECVFLRRLAKARRACTARCRAEALAKGTPEKRVANIDDPAMLRVMSDLVAFREACVPGTHYWLRNTMMGPRGLTDEEFAVVTRYRIGASEADHVVPDGVSINCACVQRDTTARGTVHIGGVSGVAHHLARCRCGKGSTIRAHNDVRDVLHAAITSAVSKSYVTQGLQNMDAFLERRENDKMREYKKSSATKDNMSSIVPFVITTTGRMGPAAFAFLKKVADTAFVALQDNFSDAQLRQLAGAAGLTVALSQDKSNVAQMLAREVTERRPQPVVPRRQQDSDQDDDDSDGDEAAAVGGPNRGNGGQIGGAGAREDSLPVDGGAAMEEESQPPETQDTSGDDEDGSGEDDDVVGGDCDGASMDEDAVSAEESEASGGEDAADGNTGAWLVDGCQATGSQTRGSMDYGTTDEASDEGSEDDDGEASEEEDWQMTGDSAASQDQVEETMDDGGWSPRSETSEDDGASVEEEDGSLAGDSAARAEREGSTVDNGESGEVEDDPAADDEEASREEDESAEETGATGGALGPSAANAAGDPSVGQVHSTMPQLEVEVPAAAGVTGQLAGANRTAEPPTGEEGDMDASHGLEGDDAEDMTGAMAEAGGNETPLSDGERACGDGRCKRCSTSSPDSLAKGAFLRHGCPSKKWVQWYIKALLRQCTFGEAFAADKLRQRKAVSEHVPVALEPTLQHGTMAAAASLAGAGRRGNAEGHPTVEQAAGIRVQLTTVAALKAYLRRQNGTSAKDLAKSMASAGTVAQDRETLEALMSLHPSEEEVVDGTVEGEAPDLTDSELREMVSAAIQSMPHKKAVGPDGMVAKQLENIAEKDLDARSCHLSEGR</sequence>
<feature type="region of interest" description="Disordered" evidence="2">
    <location>
        <begin position="1826"/>
        <end position="1939"/>
    </location>
</feature>
<accession>A0A5A8D053</accession>
<feature type="compositionally biased region" description="Basic and acidic residues" evidence="2">
    <location>
        <begin position="1575"/>
        <end position="1595"/>
    </location>
</feature>
<feature type="region of interest" description="Disordered" evidence="2">
    <location>
        <begin position="551"/>
        <end position="664"/>
    </location>
</feature>
<dbReference type="Proteomes" id="UP000324907">
    <property type="component" value="Unassembled WGS sequence"/>
</dbReference>
<organism evidence="4 5">
    <name type="scientific">Cafeteria roenbergensis</name>
    <name type="common">Marine flagellate</name>
    <dbReference type="NCBI Taxonomy" id="33653"/>
    <lineage>
        <taxon>Eukaryota</taxon>
        <taxon>Sar</taxon>
        <taxon>Stramenopiles</taxon>
        <taxon>Bigyra</taxon>
        <taxon>Opalozoa</taxon>
        <taxon>Bicosoecida</taxon>
        <taxon>Cafeteriaceae</taxon>
        <taxon>Cafeteria</taxon>
    </lineage>
</organism>
<feature type="compositionally biased region" description="Gly residues" evidence="2">
    <location>
        <begin position="2521"/>
        <end position="2533"/>
    </location>
</feature>
<feature type="compositionally biased region" description="Gly residues" evidence="2">
    <location>
        <begin position="562"/>
        <end position="579"/>
    </location>
</feature>
<feature type="region of interest" description="Disordered" evidence="2">
    <location>
        <begin position="1951"/>
        <end position="1985"/>
    </location>
</feature>
<feature type="region of interest" description="Disordered" evidence="2">
    <location>
        <begin position="2485"/>
        <end position="2811"/>
    </location>
</feature>
<feature type="coiled-coil region" evidence="1">
    <location>
        <begin position="831"/>
        <end position="858"/>
    </location>
</feature>
<feature type="region of interest" description="Disordered" evidence="2">
    <location>
        <begin position="678"/>
        <end position="708"/>
    </location>
</feature>
<feature type="compositionally biased region" description="Acidic residues" evidence="2">
    <location>
        <begin position="2680"/>
        <end position="2692"/>
    </location>
</feature>
<gene>
    <name evidence="4" type="ORF">FNF28_06297</name>
</gene>
<comment type="caution">
    <text evidence="4">The sequence shown here is derived from an EMBL/GenBank/DDBJ whole genome shotgun (WGS) entry which is preliminary data.</text>
</comment>
<feature type="compositionally biased region" description="Low complexity" evidence="2">
    <location>
        <begin position="678"/>
        <end position="695"/>
    </location>
</feature>
<feature type="compositionally biased region" description="Acidic residues" evidence="2">
    <location>
        <begin position="2503"/>
        <end position="2514"/>
    </location>
</feature>
<dbReference type="InterPro" id="IPR000477">
    <property type="entry name" value="RT_dom"/>
</dbReference>
<evidence type="ECO:0000256" key="1">
    <source>
        <dbReference type="SAM" id="Coils"/>
    </source>
</evidence>
<keyword evidence="1" id="KW-0175">Coiled coil</keyword>
<feature type="compositionally biased region" description="Low complexity" evidence="2">
    <location>
        <begin position="1960"/>
        <end position="1970"/>
    </location>
</feature>
<feature type="compositionally biased region" description="Acidic residues" evidence="2">
    <location>
        <begin position="2632"/>
        <end position="2651"/>
    </location>
</feature>
<dbReference type="EMBL" id="VLTL01000153">
    <property type="protein sequence ID" value="KAA0158289.1"/>
    <property type="molecule type" value="Genomic_DNA"/>
</dbReference>
<feature type="coiled-coil region" evidence="1">
    <location>
        <begin position="2106"/>
        <end position="2133"/>
    </location>
</feature>
<feature type="domain" description="Reverse transcriptase" evidence="3">
    <location>
        <begin position="1351"/>
        <end position="1607"/>
    </location>
</feature>
<feature type="region of interest" description="Disordered" evidence="2">
    <location>
        <begin position="1575"/>
        <end position="1600"/>
    </location>
</feature>
<evidence type="ECO:0000313" key="4">
    <source>
        <dbReference type="EMBL" id="KAA0158289.1"/>
    </source>
</evidence>
<name>A0A5A8D053_CAFRO</name>
<evidence type="ECO:0000259" key="3">
    <source>
        <dbReference type="PROSITE" id="PS50878"/>
    </source>
</evidence>
<reference evidence="4 5" key="1">
    <citation type="submission" date="2019-07" db="EMBL/GenBank/DDBJ databases">
        <title>Genomes of Cafeteria roenbergensis.</title>
        <authorList>
            <person name="Fischer M.G."/>
            <person name="Hackl T."/>
            <person name="Roman M."/>
        </authorList>
    </citation>
    <scope>NUCLEOTIDE SEQUENCE [LARGE SCALE GENOMIC DNA]</scope>
    <source>
        <strain evidence="4 5">RCC970-E3</strain>
    </source>
</reference>
<feature type="compositionally biased region" description="Gly residues" evidence="2">
    <location>
        <begin position="1837"/>
        <end position="1854"/>
    </location>
</feature>
<feature type="compositionally biased region" description="Acidic residues" evidence="2">
    <location>
        <begin position="2560"/>
        <end position="2574"/>
    </location>
</feature>
<evidence type="ECO:0000313" key="5">
    <source>
        <dbReference type="Proteomes" id="UP000324907"/>
    </source>
</evidence>
<proteinExistence type="predicted"/>
<protein>
    <recommendedName>
        <fullName evidence="3">Reverse transcriptase domain-containing protein</fullName>
    </recommendedName>
</protein>
<evidence type="ECO:0000256" key="2">
    <source>
        <dbReference type="SAM" id="MobiDB-lite"/>
    </source>
</evidence>
<dbReference type="Pfam" id="PF00078">
    <property type="entry name" value="RVT_1"/>
    <property type="match status" value="1"/>
</dbReference>